<feature type="transmembrane region" description="Helical" evidence="5">
    <location>
        <begin position="448"/>
        <end position="466"/>
    </location>
</feature>
<dbReference type="InterPro" id="IPR015424">
    <property type="entry name" value="PyrdxlP-dep_Trfase"/>
</dbReference>
<keyword evidence="3" id="KW-0808">Transferase</keyword>
<dbReference type="Gene3D" id="3.90.1150.10">
    <property type="entry name" value="Aspartate Aminotransferase, domain 1"/>
    <property type="match status" value="1"/>
</dbReference>
<keyword evidence="8" id="KW-1185">Reference proteome</keyword>
<dbReference type="SUPFAM" id="SSF53383">
    <property type="entry name" value="PLP-dependent transferases"/>
    <property type="match status" value="1"/>
</dbReference>
<dbReference type="InterPro" id="IPR004839">
    <property type="entry name" value="Aminotransferase_I/II_large"/>
</dbReference>
<proteinExistence type="inferred from homology"/>
<feature type="transmembrane region" description="Helical" evidence="5">
    <location>
        <begin position="528"/>
        <end position="546"/>
    </location>
</feature>
<keyword evidence="5" id="KW-1133">Transmembrane helix</keyword>
<dbReference type="InterPro" id="IPR050106">
    <property type="entry name" value="HistidinolP_aminotransfase"/>
</dbReference>
<dbReference type="GO" id="GO:0030170">
    <property type="term" value="F:pyridoxal phosphate binding"/>
    <property type="evidence" value="ECO:0007669"/>
    <property type="project" value="InterPro"/>
</dbReference>
<dbReference type="Gene3D" id="3.40.640.10">
    <property type="entry name" value="Type I PLP-dependent aspartate aminotransferase-like (Major domain)"/>
    <property type="match status" value="1"/>
</dbReference>
<sequence length="669" mass="74998">MDDPNAKQSRSQEESQPAVAFHGGCSWDYSGMDFVQRKKFVIADVLDAPFPPSPKVAQALHSVGVECTSRESPPTNAEQLLQLLATTRNVRKEHLLVSSGSSSILFSIVPRLLPPKNARVLMLRPTYSEYPHLLQHVCDCSVMDTVDVDPHTFHDGKQVLQEIAHRVSKTGNYDGVFLVNPNSPTGTGFRSTDLQDLAHTMAVQSPHTILWIDECYMDYASVSNPDRFSTLEPLIGSSSSKYRNLFICKSLSKCLALSGLRVAYLAGQRCAELRRWIPPWSVSLPAQIAAMAALQDPQYYHQSYQKVLRARGKFVEALQRKGFHVTDGVANFVCIHGITNAAPIVDQCRKRHGVFLRMIDASTIRIAARLDDNGQEKILEALCAATGEATNKHEKHLQTPLLGQIYRQKTLHPTHYYSWHVPPETVLVFAAFTCLAMSCVLQTDKARYLFAGLAISPMILAFLLMMTPRNNGADTTSLPLLLHQLLATMSWTATLFLVDLNEYLFLGFTLGVFASELTILPRDDIPTCLHHLSAVGLILVHLFYALTDDRMQLTAVNWFCAVSCPSYTCVPKLCQRFRLFAKPTQDAVWCAALLLWVFGRVLTLHHVLGFGYYRLPIMTAPWLEHETLLSPIYYSYVVATVLLFGLYAVNIYWSYKKLHSVQKTAAKYL</sequence>
<keyword evidence="5" id="KW-0812">Transmembrane</keyword>
<dbReference type="EMBL" id="CAICTM010000374">
    <property type="protein sequence ID" value="CAB9509110.1"/>
    <property type="molecule type" value="Genomic_DNA"/>
</dbReference>
<dbReference type="AlphaFoldDB" id="A0A9N8HE75"/>
<dbReference type="InterPro" id="IPR015421">
    <property type="entry name" value="PyrdxlP-dep_Trfase_major"/>
</dbReference>
<feature type="transmembrane region" description="Helical" evidence="5">
    <location>
        <begin position="591"/>
        <end position="613"/>
    </location>
</feature>
<evidence type="ECO:0000256" key="4">
    <source>
        <dbReference type="ARBA" id="ARBA00022898"/>
    </source>
</evidence>
<dbReference type="OrthoDB" id="2015537at2759"/>
<feature type="transmembrane region" description="Helical" evidence="5">
    <location>
        <begin position="633"/>
        <end position="653"/>
    </location>
</feature>
<evidence type="ECO:0000256" key="3">
    <source>
        <dbReference type="ARBA" id="ARBA00022679"/>
    </source>
</evidence>
<name>A0A9N8HE75_9STRA</name>
<dbReference type="Pfam" id="PF00155">
    <property type="entry name" value="Aminotran_1_2"/>
    <property type="match status" value="1"/>
</dbReference>
<evidence type="ECO:0000256" key="2">
    <source>
        <dbReference type="ARBA" id="ARBA00022576"/>
    </source>
</evidence>
<evidence type="ECO:0000256" key="1">
    <source>
        <dbReference type="ARBA" id="ARBA00007441"/>
    </source>
</evidence>
<evidence type="ECO:0000313" key="7">
    <source>
        <dbReference type="EMBL" id="CAB9509110.1"/>
    </source>
</evidence>
<dbReference type="InterPro" id="IPR004838">
    <property type="entry name" value="NHTrfase_class1_PyrdxlP-BS"/>
</dbReference>
<dbReference type="GO" id="GO:0008483">
    <property type="term" value="F:transaminase activity"/>
    <property type="evidence" value="ECO:0007669"/>
    <property type="project" value="UniProtKB-KW"/>
</dbReference>
<dbReference type="PANTHER" id="PTHR43643:SF3">
    <property type="entry name" value="HISTIDINOL-PHOSPHATE AMINOTRANSFERASE"/>
    <property type="match status" value="1"/>
</dbReference>
<organism evidence="7 8">
    <name type="scientific">Seminavis robusta</name>
    <dbReference type="NCBI Taxonomy" id="568900"/>
    <lineage>
        <taxon>Eukaryota</taxon>
        <taxon>Sar</taxon>
        <taxon>Stramenopiles</taxon>
        <taxon>Ochrophyta</taxon>
        <taxon>Bacillariophyta</taxon>
        <taxon>Bacillariophyceae</taxon>
        <taxon>Bacillariophycidae</taxon>
        <taxon>Naviculales</taxon>
        <taxon>Naviculaceae</taxon>
        <taxon>Seminavis</taxon>
    </lineage>
</organism>
<evidence type="ECO:0000313" key="8">
    <source>
        <dbReference type="Proteomes" id="UP001153069"/>
    </source>
</evidence>
<comment type="similarity">
    <text evidence="1">Belongs to the class-I pyridoxal-phosphate-dependent aminotransferase family.</text>
</comment>
<gene>
    <name evidence="7" type="ORF">SEMRO_375_G129540.1</name>
</gene>
<comment type="caution">
    <text evidence="7">The sequence shown here is derived from an EMBL/GenBank/DDBJ whole genome shotgun (WGS) entry which is preliminary data.</text>
</comment>
<keyword evidence="4" id="KW-0663">Pyridoxal phosphate</keyword>
<dbReference type="PANTHER" id="PTHR43643">
    <property type="entry name" value="HISTIDINOL-PHOSPHATE AMINOTRANSFERASE 2"/>
    <property type="match status" value="1"/>
</dbReference>
<keyword evidence="5" id="KW-0472">Membrane</keyword>
<feature type="transmembrane region" description="Helical" evidence="5">
    <location>
        <begin position="478"/>
        <end position="497"/>
    </location>
</feature>
<evidence type="ECO:0000256" key="5">
    <source>
        <dbReference type="SAM" id="Phobius"/>
    </source>
</evidence>
<accession>A0A9N8HE75</accession>
<feature type="domain" description="Aminotransferase class I/classII large" evidence="6">
    <location>
        <begin position="50"/>
        <end position="382"/>
    </location>
</feature>
<dbReference type="InterPro" id="IPR015422">
    <property type="entry name" value="PyrdxlP-dep_Trfase_small"/>
</dbReference>
<dbReference type="Proteomes" id="UP001153069">
    <property type="component" value="Unassembled WGS sequence"/>
</dbReference>
<keyword evidence="2 7" id="KW-0032">Aminotransferase</keyword>
<protein>
    <submittedName>
        <fullName evidence="7">Histidinol-phosphate aminotransferase</fullName>
    </submittedName>
</protein>
<reference evidence="7" key="1">
    <citation type="submission" date="2020-06" db="EMBL/GenBank/DDBJ databases">
        <authorList>
            <consortium name="Plant Systems Biology data submission"/>
        </authorList>
    </citation>
    <scope>NUCLEOTIDE SEQUENCE</scope>
    <source>
        <strain evidence="7">D6</strain>
    </source>
</reference>
<feature type="transmembrane region" description="Helical" evidence="5">
    <location>
        <begin position="503"/>
        <end position="521"/>
    </location>
</feature>
<dbReference type="PROSITE" id="PS00105">
    <property type="entry name" value="AA_TRANSFER_CLASS_1"/>
    <property type="match status" value="1"/>
</dbReference>
<evidence type="ECO:0000259" key="6">
    <source>
        <dbReference type="Pfam" id="PF00155"/>
    </source>
</evidence>
<dbReference type="CDD" id="cd00609">
    <property type="entry name" value="AAT_like"/>
    <property type="match status" value="1"/>
</dbReference>